<dbReference type="Proteomes" id="UP000238589">
    <property type="component" value="Unassembled WGS sequence"/>
</dbReference>
<name>A0A2S9K718_9BURK</name>
<comment type="similarity">
    <text evidence="1">Belongs to the 4-hydroxybenzoyl-CoA thioesterase family.</text>
</comment>
<dbReference type="InterPro" id="IPR029069">
    <property type="entry name" value="HotDog_dom_sf"/>
</dbReference>
<keyword evidence="4" id="KW-1185">Reference proteome</keyword>
<evidence type="ECO:0000256" key="2">
    <source>
        <dbReference type="ARBA" id="ARBA00022801"/>
    </source>
</evidence>
<dbReference type="GO" id="GO:0047617">
    <property type="term" value="F:fatty acyl-CoA hydrolase activity"/>
    <property type="evidence" value="ECO:0007669"/>
    <property type="project" value="TreeGrafter"/>
</dbReference>
<dbReference type="RefSeq" id="WP_105747579.1">
    <property type="nucleotide sequence ID" value="NZ_PVLQ01000016.1"/>
</dbReference>
<sequence length="151" mass="17305">MSKTIVYEVEVMFGDCDPAGIVFFPNYSKWMDGASLNFFRQCGLPPWRELQKTRGIIGTPLLEIHTRFLRPASYGDRLQIHTRITEWRNKVFIHQHVVKRGDELLCEGTETRAFVVHPPEEPDRIKAIPIPEDIKALCSRRESGCSDSSAC</sequence>
<dbReference type="OrthoDB" id="21822at2"/>
<evidence type="ECO:0000313" key="3">
    <source>
        <dbReference type="EMBL" id="PRD66192.1"/>
    </source>
</evidence>
<keyword evidence="2" id="KW-0378">Hydrolase</keyword>
<dbReference type="PANTHER" id="PTHR31793">
    <property type="entry name" value="4-HYDROXYBENZOYL-COA THIOESTERASE FAMILY MEMBER"/>
    <property type="match status" value="1"/>
</dbReference>
<evidence type="ECO:0000256" key="1">
    <source>
        <dbReference type="ARBA" id="ARBA00005953"/>
    </source>
</evidence>
<dbReference type="EMBL" id="PVLQ01000016">
    <property type="protein sequence ID" value="PRD66192.1"/>
    <property type="molecule type" value="Genomic_DNA"/>
</dbReference>
<accession>A0A2S9K718</accession>
<gene>
    <name evidence="3" type="ORF">C6P64_05405</name>
</gene>
<dbReference type="SUPFAM" id="SSF54637">
    <property type="entry name" value="Thioesterase/thiol ester dehydrase-isomerase"/>
    <property type="match status" value="1"/>
</dbReference>
<dbReference type="Pfam" id="PF13279">
    <property type="entry name" value="4HBT_2"/>
    <property type="match status" value="1"/>
</dbReference>
<dbReference type="PIRSF" id="PIRSF003230">
    <property type="entry name" value="YbgC"/>
    <property type="match status" value="1"/>
</dbReference>
<comment type="caution">
    <text evidence="3">The sequence shown here is derived from an EMBL/GenBank/DDBJ whole genome shotgun (WGS) entry which is preliminary data.</text>
</comment>
<proteinExistence type="inferred from homology"/>
<dbReference type="InterPro" id="IPR050563">
    <property type="entry name" value="4-hydroxybenzoyl-CoA_TE"/>
</dbReference>
<dbReference type="AlphaFoldDB" id="A0A2S9K718"/>
<dbReference type="PANTHER" id="PTHR31793:SF27">
    <property type="entry name" value="NOVEL THIOESTERASE SUPERFAMILY DOMAIN AND SAPOSIN A-TYPE DOMAIN CONTAINING PROTEIN (0610012H03RIK)"/>
    <property type="match status" value="1"/>
</dbReference>
<protein>
    <submittedName>
        <fullName evidence="3">Acyl-CoA thioesterase</fullName>
    </submittedName>
</protein>
<dbReference type="CDD" id="cd00586">
    <property type="entry name" value="4HBT"/>
    <property type="match status" value="1"/>
</dbReference>
<dbReference type="InterPro" id="IPR006684">
    <property type="entry name" value="YbgC/YbaW"/>
</dbReference>
<reference evidence="3 4" key="1">
    <citation type="submission" date="2018-03" db="EMBL/GenBank/DDBJ databases">
        <title>Comparative genomics illustrates the genes involved in a hyperalkaliphilic mechanisms of Serpentinomonas isolated from highly-alkaline calcium-rich serpentinized springs.</title>
        <authorList>
            <person name="Suzuki S."/>
            <person name="Ishii S."/>
            <person name="Walworth N."/>
            <person name="Bird L."/>
            <person name="Kuenen J.G."/>
            <person name="Nealson K.H."/>
        </authorList>
    </citation>
    <scope>NUCLEOTIDE SEQUENCE [LARGE SCALE GENOMIC DNA]</scope>
    <source>
        <strain evidence="3 4">P1</strain>
    </source>
</reference>
<evidence type="ECO:0000313" key="4">
    <source>
        <dbReference type="Proteomes" id="UP000238589"/>
    </source>
</evidence>
<organism evidence="3 4">
    <name type="scientific">Malikia granosa</name>
    <dbReference type="NCBI Taxonomy" id="263067"/>
    <lineage>
        <taxon>Bacteria</taxon>
        <taxon>Pseudomonadati</taxon>
        <taxon>Pseudomonadota</taxon>
        <taxon>Betaproteobacteria</taxon>
        <taxon>Burkholderiales</taxon>
        <taxon>Comamonadaceae</taxon>
        <taxon>Malikia</taxon>
    </lineage>
</organism>
<dbReference type="Gene3D" id="3.10.129.10">
    <property type="entry name" value="Hotdog Thioesterase"/>
    <property type="match status" value="1"/>
</dbReference>